<protein>
    <submittedName>
        <fullName evidence="3">Zgc:171592</fullName>
    </submittedName>
</protein>
<organism evidence="3 4">
    <name type="scientific">Cyprinus carpio carpio</name>
    <dbReference type="NCBI Taxonomy" id="630221"/>
    <lineage>
        <taxon>Eukaryota</taxon>
        <taxon>Metazoa</taxon>
        <taxon>Chordata</taxon>
        <taxon>Craniata</taxon>
        <taxon>Vertebrata</taxon>
        <taxon>Euteleostomi</taxon>
        <taxon>Actinopterygii</taxon>
        <taxon>Neopterygii</taxon>
        <taxon>Teleostei</taxon>
        <taxon>Ostariophysi</taxon>
        <taxon>Cypriniformes</taxon>
        <taxon>Cyprinidae</taxon>
        <taxon>Cyprininae</taxon>
        <taxon>Cyprinus</taxon>
    </lineage>
</organism>
<dbReference type="InterPro" id="IPR001254">
    <property type="entry name" value="Trypsin_dom"/>
</dbReference>
<dbReference type="InterPro" id="IPR043504">
    <property type="entry name" value="Peptidase_S1_PA_chymotrypsin"/>
</dbReference>
<sequence>GHSVLSKTFSVSRYTTSVSLSLIRVCSHRVILGEHNRGSNDEPIQIQVVSKVITHPLYNSVTFNNDIALLKLSSPVTFTPSISPVCLASSGASIVPGTRCFTTGWGQTASTSQSAVKQKENNNTTVFVQCNVSCFFLFFSEPSDPSANSCTHHKSCCVQTDLGSEQTH</sequence>
<dbReference type="PROSITE" id="PS50240">
    <property type="entry name" value="TRYPSIN_DOM"/>
    <property type="match status" value="1"/>
</dbReference>
<accession>A0A9J7X7V8</accession>
<dbReference type="SMART" id="SM00020">
    <property type="entry name" value="Tryp_SPc"/>
    <property type="match status" value="1"/>
</dbReference>
<dbReference type="GO" id="GO:0004252">
    <property type="term" value="F:serine-type endopeptidase activity"/>
    <property type="evidence" value="ECO:0007669"/>
    <property type="project" value="InterPro"/>
</dbReference>
<dbReference type="GeneTree" id="ENSGT00940000154494"/>
<evidence type="ECO:0000256" key="1">
    <source>
        <dbReference type="ARBA" id="ARBA00023157"/>
    </source>
</evidence>
<evidence type="ECO:0000313" key="3">
    <source>
        <dbReference type="Ensembl" id="ENSCCRP00000102245.1"/>
    </source>
</evidence>
<proteinExistence type="predicted"/>
<evidence type="ECO:0000259" key="2">
    <source>
        <dbReference type="PROSITE" id="PS50240"/>
    </source>
</evidence>
<keyword evidence="1" id="KW-1015">Disulfide bond</keyword>
<keyword evidence="4" id="KW-1185">Reference proteome</keyword>
<name>A0A9J7X7V8_CYPCA</name>
<dbReference type="SUPFAM" id="SSF50494">
    <property type="entry name" value="Trypsin-like serine proteases"/>
    <property type="match status" value="1"/>
</dbReference>
<dbReference type="Proteomes" id="UP001108240">
    <property type="component" value="Unplaced"/>
</dbReference>
<evidence type="ECO:0000313" key="4">
    <source>
        <dbReference type="Proteomes" id="UP001108240"/>
    </source>
</evidence>
<dbReference type="InterPro" id="IPR009003">
    <property type="entry name" value="Peptidase_S1_PA"/>
</dbReference>
<dbReference type="AlphaFoldDB" id="A0A9J7X7V8"/>
<feature type="domain" description="Peptidase S1" evidence="2">
    <location>
        <begin position="1"/>
        <end position="168"/>
    </location>
</feature>
<dbReference type="Ensembl" id="ENSCCRT00000170073.1">
    <property type="protein sequence ID" value="ENSCCRP00000102245.1"/>
    <property type="gene ID" value="ENSCCRG00000069896.1"/>
</dbReference>
<dbReference type="PANTHER" id="PTHR24252">
    <property type="entry name" value="ACROSIN-RELATED"/>
    <property type="match status" value="1"/>
</dbReference>
<reference evidence="3" key="2">
    <citation type="submission" date="2025-09" db="UniProtKB">
        <authorList>
            <consortium name="Ensembl"/>
        </authorList>
    </citation>
    <scope>IDENTIFICATION</scope>
</reference>
<dbReference type="Pfam" id="PF00089">
    <property type="entry name" value="Trypsin"/>
    <property type="match status" value="1"/>
</dbReference>
<dbReference type="PANTHER" id="PTHR24252:SF7">
    <property type="entry name" value="HYALIN"/>
    <property type="match status" value="1"/>
</dbReference>
<dbReference type="Gene3D" id="2.40.10.10">
    <property type="entry name" value="Trypsin-like serine proteases"/>
    <property type="match status" value="2"/>
</dbReference>
<dbReference type="GO" id="GO:0006508">
    <property type="term" value="P:proteolysis"/>
    <property type="evidence" value="ECO:0007669"/>
    <property type="project" value="InterPro"/>
</dbReference>
<reference evidence="3" key="1">
    <citation type="submission" date="2025-08" db="UniProtKB">
        <authorList>
            <consortium name="Ensembl"/>
        </authorList>
    </citation>
    <scope>IDENTIFICATION</scope>
</reference>